<feature type="domain" description="RRM" evidence="4">
    <location>
        <begin position="5"/>
        <end position="74"/>
    </location>
</feature>
<feature type="domain" description="RRM" evidence="4">
    <location>
        <begin position="128"/>
        <end position="204"/>
    </location>
</feature>
<feature type="compositionally biased region" description="Basic and acidic residues" evidence="3">
    <location>
        <begin position="77"/>
        <end position="107"/>
    </location>
</feature>
<feature type="region of interest" description="Disordered" evidence="3">
    <location>
        <begin position="74"/>
        <end position="119"/>
    </location>
</feature>
<name>A0A914C7X8_9BILA</name>
<evidence type="ECO:0000313" key="5">
    <source>
        <dbReference type="Proteomes" id="UP000887540"/>
    </source>
</evidence>
<dbReference type="AlphaFoldDB" id="A0A914C7X8"/>
<dbReference type="SMART" id="SM00360">
    <property type="entry name" value="RRM"/>
    <property type="match status" value="2"/>
</dbReference>
<dbReference type="GO" id="GO:0005634">
    <property type="term" value="C:nucleus"/>
    <property type="evidence" value="ECO:0007669"/>
    <property type="project" value="TreeGrafter"/>
</dbReference>
<feature type="compositionally biased region" description="Basic and acidic residues" evidence="3">
    <location>
        <begin position="200"/>
        <end position="210"/>
    </location>
</feature>
<dbReference type="Pfam" id="PF00076">
    <property type="entry name" value="RRM_1"/>
    <property type="match status" value="2"/>
</dbReference>
<dbReference type="PROSITE" id="PS50102">
    <property type="entry name" value="RRM"/>
    <property type="match status" value="2"/>
</dbReference>
<dbReference type="GO" id="GO:0005737">
    <property type="term" value="C:cytoplasm"/>
    <property type="evidence" value="ECO:0007669"/>
    <property type="project" value="TreeGrafter"/>
</dbReference>
<dbReference type="Proteomes" id="UP000887540">
    <property type="component" value="Unplaced"/>
</dbReference>
<dbReference type="WBParaSite" id="ACRNAN_Path_528.g2002.t2">
    <property type="protein sequence ID" value="ACRNAN_Path_528.g2002.t2"/>
    <property type="gene ID" value="ACRNAN_Path_528.g2002"/>
</dbReference>
<protein>
    <submittedName>
        <fullName evidence="6">RRM domain-containing protein</fullName>
    </submittedName>
</protein>
<evidence type="ECO:0000259" key="4">
    <source>
        <dbReference type="PROSITE" id="PS50102"/>
    </source>
</evidence>
<dbReference type="GO" id="GO:0003729">
    <property type="term" value="F:mRNA binding"/>
    <property type="evidence" value="ECO:0007669"/>
    <property type="project" value="TreeGrafter"/>
</dbReference>
<evidence type="ECO:0000313" key="6">
    <source>
        <dbReference type="WBParaSite" id="ACRNAN_Path_528.g2002.t2"/>
    </source>
</evidence>
<evidence type="ECO:0000256" key="2">
    <source>
        <dbReference type="PROSITE-ProRule" id="PRU00176"/>
    </source>
</evidence>
<feature type="region of interest" description="Disordered" evidence="3">
    <location>
        <begin position="200"/>
        <end position="253"/>
    </location>
</feature>
<dbReference type="InterPro" id="IPR035979">
    <property type="entry name" value="RBD_domain_sf"/>
</dbReference>
<dbReference type="InterPro" id="IPR000504">
    <property type="entry name" value="RRM_dom"/>
</dbReference>
<dbReference type="Gene3D" id="3.30.70.330">
    <property type="match status" value="2"/>
</dbReference>
<evidence type="ECO:0000256" key="3">
    <source>
        <dbReference type="SAM" id="MobiDB-lite"/>
    </source>
</evidence>
<dbReference type="PANTHER" id="PTHR23003:SF51">
    <property type="entry name" value="SERINE-ARGININE PROTEIN 55"/>
    <property type="match status" value="1"/>
</dbReference>
<organism evidence="5 6">
    <name type="scientific">Acrobeloides nanus</name>
    <dbReference type="NCBI Taxonomy" id="290746"/>
    <lineage>
        <taxon>Eukaryota</taxon>
        <taxon>Metazoa</taxon>
        <taxon>Ecdysozoa</taxon>
        <taxon>Nematoda</taxon>
        <taxon>Chromadorea</taxon>
        <taxon>Rhabditida</taxon>
        <taxon>Tylenchina</taxon>
        <taxon>Cephalobomorpha</taxon>
        <taxon>Cephaloboidea</taxon>
        <taxon>Cephalobidae</taxon>
        <taxon>Acrobeloides</taxon>
    </lineage>
</organism>
<accession>A0A914C7X8</accession>
<sequence length="253" mass="29413">MANESRVFIGRLPNDARERDVDKLFRDFKVHEIVLKQGYGFVDLDSAREAVDACHDLNGKTMMGSRIVVEMSKPKRRGDGDYGRGRDRYDSRGGYDRRYDRGGRRNDYSSNYGGGRNARGEAPYETKYRLLVENLHYRSNWKDEYRILDLKDLIREASFADAHKKREGTGIVCFDSYEVMKRALDKYDGEEINGKKIRLVEETKRSDRSRSRSPRRSRSRSRSNTRSPREARKSSRSLSSSNHGSRSRSRSEC</sequence>
<dbReference type="InterPro" id="IPR012677">
    <property type="entry name" value="Nucleotide-bd_a/b_plait_sf"/>
</dbReference>
<keyword evidence="1 2" id="KW-0694">RNA-binding</keyword>
<proteinExistence type="predicted"/>
<dbReference type="PANTHER" id="PTHR23003">
    <property type="entry name" value="RNA RECOGNITION MOTIF RRM DOMAIN CONTAINING PROTEIN"/>
    <property type="match status" value="1"/>
</dbReference>
<dbReference type="InterPro" id="IPR050374">
    <property type="entry name" value="RRT5_SRSF_SR"/>
</dbReference>
<evidence type="ECO:0000256" key="1">
    <source>
        <dbReference type="ARBA" id="ARBA00022884"/>
    </source>
</evidence>
<dbReference type="SUPFAM" id="SSF54928">
    <property type="entry name" value="RNA-binding domain, RBD"/>
    <property type="match status" value="1"/>
</dbReference>
<keyword evidence="5" id="KW-1185">Reference proteome</keyword>
<feature type="compositionally biased region" description="Basic residues" evidence="3">
    <location>
        <begin position="211"/>
        <end position="223"/>
    </location>
</feature>
<reference evidence="6" key="1">
    <citation type="submission" date="2022-11" db="UniProtKB">
        <authorList>
            <consortium name="WormBaseParasite"/>
        </authorList>
    </citation>
    <scope>IDENTIFICATION</scope>
</reference>